<dbReference type="PANTHER" id="PTHR34714:SF2">
    <property type="entry name" value="EGF-LIKE DOMAIN-CONTAINING PROTEIN"/>
    <property type="match status" value="1"/>
</dbReference>
<proteinExistence type="predicted"/>
<dbReference type="AlphaFoldDB" id="A0A927GCC2"/>
<feature type="coiled-coil region" evidence="1">
    <location>
        <begin position="417"/>
        <end position="464"/>
    </location>
</feature>
<dbReference type="Proteomes" id="UP000653797">
    <property type="component" value="Unassembled WGS sequence"/>
</dbReference>
<evidence type="ECO:0000313" key="2">
    <source>
        <dbReference type="EMBL" id="MBD2752514.1"/>
    </source>
</evidence>
<protein>
    <submittedName>
        <fullName evidence="2">Uncharacterized protein</fullName>
    </submittedName>
</protein>
<dbReference type="EMBL" id="JACXAA010000002">
    <property type="protein sequence ID" value="MBD2752514.1"/>
    <property type="molecule type" value="Genomic_DNA"/>
</dbReference>
<sequence>MTSSIITATNQSFSPPDWPSFYSDLQTKGNVPNASTELIGSQNAILRGMCLDFSAIKESIRQSGQTPILTTIYADVLLVPDLTNWLLQSTGLVIFARRIEVTGSATIILDYRQSNTAQLVVFADELVGTLTGSAVVPNQEQPVLFTINQDTLAPGISVNNTNGQPVCQPLQLQQGIGFQVADDMQLYLNNSFIFGSLLYDQNPDLALSIFLWVKSWAAQSGQFEDLFYRSTSLVTLLSAQINATANGAVFVPYLTSSVYTDLARAFASYASEYESHYETLSTQKTLTDENIALAKTMVANADAENQYVTALLQQANNNYSNAEAAATKAQINFNNQQLAVNAVQANFQQIGIPDYEREQIIKAIVSLVTAVVTFGAAIGAMAMGDEAAAPAAAEGAVNGAKAVAQAADTGAAVAKKASELADTMAKLKKLVEVLQKVYELAKAVKEVADNISSAQAQMNTIQEMKDTTDGADLSAADGWAIFKLKADDVLQDSVDKGIKFAADYKQALDILVIYGQSLSAAQLAVIKAGQQVAAITFQLHYTQQKQANLQNLVNTLKAGEAPMLAMMQQFYQKYLDAKSLLFAALRSYQASYFYWALSPSNVHPKIVDPVSNLDSGIQDITKITMDFANALTRFDPPPQVMKNTYVEITQPSVLETLRTTGRATWVVPLDNPNFAGHTRVRLSNIRVWLEGTKSNAESYSVYVIITTAGNYLDTYQGTNYQFNSKGLNRSFEYLVAKQGQNPNWTFDNGNLGFVQIDGEVDKEVAYAYFQPTPFSEWSISLLSNNPGLDYSAVSKITMSFEGSTIGSTGAAFRSIQL</sequence>
<evidence type="ECO:0000256" key="1">
    <source>
        <dbReference type="SAM" id="Coils"/>
    </source>
</evidence>
<comment type="caution">
    <text evidence="2">The sequence shown here is derived from an EMBL/GenBank/DDBJ whole genome shotgun (WGS) entry which is preliminary data.</text>
</comment>
<keyword evidence="1" id="KW-0175">Coiled coil</keyword>
<evidence type="ECO:0000313" key="3">
    <source>
        <dbReference type="Proteomes" id="UP000653797"/>
    </source>
</evidence>
<name>A0A927GCC2_9BACT</name>
<reference evidence="2" key="1">
    <citation type="submission" date="2020-09" db="EMBL/GenBank/DDBJ databases">
        <authorList>
            <person name="Kim M.K."/>
        </authorList>
    </citation>
    <scope>NUCLEOTIDE SEQUENCE</scope>
    <source>
        <strain evidence="2">BT704</strain>
    </source>
</reference>
<gene>
    <name evidence="2" type="ORF">IC230_06420</name>
</gene>
<organism evidence="2 3">
    <name type="scientific">Spirosoma validum</name>
    <dbReference type="NCBI Taxonomy" id="2771355"/>
    <lineage>
        <taxon>Bacteria</taxon>
        <taxon>Pseudomonadati</taxon>
        <taxon>Bacteroidota</taxon>
        <taxon>Cytophagia</taxon>
        <taxon>Cytophagales</taxon>
        <taxon>Cytophagaceae</taxon>
        <taxon>Spirosoma</taxon>
    </lineage>
</organism>
<keyword evidence="3" id="KW-1185">Reference proteome</keyword>
<accession>A0A927GCC2</accession>
<dbReference type="PANTHER" id="PTHR34714">
    <property type="entry name" value="EGF-LIKE DOMAIN-CONTAINING PROTEIN"/>
    <property type="match status" value="1"/>
</dbReference>
<dbReference type="RefSeq" id="WP_191038149.1">
    <property type="nucleotide sequence ID" value="NZ_JACXAA010000002.1"/>
</dbReference>